<keyword evidence="2" id="KW-1185">Reference proteome</keyword>
<accession>A0A9P3GN49</accession>
<comment type="caution">
    <text evidence="1">The sequence shown here is derived from an EMBL/GenBank/DDBJ whole genome shotgun (WGS) entry which is preliminary data.</text>
</comment>
<reference evidence="1 2" key="1">
    <citation type="submission" date="2021-08" db="EMBL/GenBank/DDBJ databases">
        <title>Draft Genome Sequence of Phanerochaete sordida strain YK-624.</title>
        <authorList>
            <person name="Mori T."/>
            <person name="Dohra H."/>
            <person name="Suzuki T."/>
            <person name="Kawagishi H."/>
            <person name="Hirai H."/>
        </authorList>
    </citation>
    <scope>NUCLEOTIDE SEQUENCE [LARGE SCALE GENOMIC DNA]</scope>
    <source>
        <strain evidence="1 2">YK-624</strain>
    </source>
</reference>
<sequence length="120" mass="13249">MLVSELLLALAGNPLLSGLELPRVELFLALARYLKPTIAYAQASYTPDPPATLPVNVQNFLVLSVGVSDEAIKHLWHAFRLDVWQHAAASTRDDEMRQAAHLIPLFLKYGLGLQLCKCTP</sequence>
<proteinExistence type="predicted"/>
<gene>
    <name evidence="1" type="ORF">PsYK624_147390</name>
</gene>
<dbReference type="EMBL" id="BPQB01000089">
    <property type="protein sequence ID" value="GJE98507.1"/>
    <property type="molecule type" value="Genomic_DNA"/>
</dbReference>
<evidence type="ECO:0000313" key="1">
    <source>
        <dbReference type="EMBL" id="GJE98507.1"/>
    </source>
</evidence>
<name>A0A9P3GN49_9APHY</name>
<dbReference type="OrthoDB" id="2501483at2759"/>
<protein>
    <submittedName>
        <fullName evidence="1">Uncharacterized protein</fullName>
    </submittedName>
</protein>
<dbReference type="AlphaFoldDB" id="A0A9P3GN49"/>
<dbReference type="Proteomes" id="UP000703269">
    <property type="component" value="Unassembled WGS sequence"/>
</dbReference>
<organism evidence="1 2">
    <name type="scientific">Phanerochaete sordida</name>
    <dbReference type="NCBI Taxonomy" id="48140"/>
    <lineage>
        <taxon>Eukaryota</taxon>
        <taxon>Fungi</taxon>
        <taxon>Dikarya</taxon>
        <taxon>Basidiomycota</taxon>
        <taxon>Agaricomycotina</taxon>
        <taxon>Agaricomycetes</taxon>
        <taxon>Polyporales</taxon>
        <taxon>Phanerochaetaceae</taxon>
        <taxon>Phanerochaete</taxon>
    </lineage>
</organism>
<evidence type="ECO:0000313" key="2">
    <source>
        <dbReference type="Proteomes" id="UP000703269"/>
    </source>
</evidence>